<name>G4TBQ5_SERID</name>
<feature type="compositionally biased region" description="Basic and acidic residues" evidence="1">
    <location>
        <begin position="151"/>
        <end position="163"/>
    </location>
</feature>
<dbReference type="Proteomes" id="UP000007148">
    <property type="component" value="Unassembled WGS sequence"/>
</dbReference>
<feature type="compositionally biased region" description="Polar residues" evidence="1">
    <location>
        <begin position="182"/>
        <end position="198"/>
    </location>
</feature>
<evidence type="ECO:0008006" key="4">
    <source>
        <dbReference type="Google" id="ProtNLM"/>
    </source>
</evidence>
<evidence type="ECO:0000313" key="2">
    <source>
        <dbReference type="EMBL" id="CCA68747.1"/>
    </source>
</evidence>
<dbReference type="SUPFAM" id="SSF54160">
    <property type="entry name" value="Chromo domain-like"/>
    <property type="match status" value="1"/>
</dbReference>
<dbReference type="HOGENOM" id="CLU_767498_0_0_1"/>
<feature type="compositionally biased region" description="Polar residues" evidence="1">
    <location>
        <begin position="206"/>
        <end position="240"/>
    </location>
</feature>
<evidence type="ECO:0000313" key="3">
    <source>
        <dbReference type="Proteomes" id="UP000007148"/>
    </source>
</evidence>
<reference evidence="2 3" key="1">
    <citation type="journal article" date="2011" name="PLoS Pathog.">
        <title>Endophytic Life Strategies Decoded by Genome and Transcriptome Analyses of the Mutualistic Root Symbiont Piriformospora indica.</title>
        <authorList>
            <person name="Zuccaro A."/>
            <person name="Lahrmann U."/>
            <person name="Guldener U."/>
            <person name="Langen G."/>
            <person name="Pfiffi S."/>
            <person name="Biedenkopf D."/>
            <person name="Wong P."/>
            <person name="Samans B."/>
            <person name="Grimm C."/>
            <person name="Basiewicz M."/>
            <person name="Murat C."/>
            <person name="Martin F."/>
            <person name="Kogel K.H."/>
        </authorList>
    </citation>
    <scope>NUCLEOTIDE SEQUENCE [LARGE SCALE GENOMIC DNA]</scope>
    <source>
        <strain evidence="2 3">DSM 11827</strain>
    </source>
</reference>
<proteinExistence type="predicted"/>
<dbReference type="EMBL" id="CAFZ01000039">
    <property type="protein sequence ID" value="CCA68747.1"/>
    <property type="molecule type" value="Genomic_DNA"/>
</dbReference>
<dbReference type="Gene3D" id="2.40.50.40">
    <property type="match status" value="1"/>
</dbReference>
<dbReference type="InterPro" id="IPR016197">
    <property type="entry name" value="Chromo-like_dom_sf"/>
</dbReference>
<feature type="region of interest" description="Disordered" evidence="1">
    <location>
        <begin position="123"/>
        <end position="266"/>
    </location>
</feature>
<feature type="compositionally biased region" description="Acidic residues" evidence="1">
    <location>
        <begin position="123"/>
        <end position="141"/>
    </location>
</feature>
<dbReference type="InParanoid" id="G4TBQ5"/>
<evidence type="ECO:0000256" key="1">
    <source>
        <dbReference type="SAM" id="MobiDB-lite"/>
    </source>
</evidence>
<dbReference type="OrthoDB" id="3268967at2759"/>
<gene>
    <name evidence="2" type="ORF">PIIN_02610</name>
</gene>
<accession>G4TBQ5</accession>
<sequence>MPKRSTSPLPGDKPYPSTEWDKDKKYTIEHIRYAVIQGRGFEKQWKYCVKWWNWPDEYNTLETEDTFEGYTAIVLKKFWRHTPNKWKPSPRLWGAGYRIYASPLYLSRTTERLRSLYAGEEFEDSDDGNEYTLDYDSDMEMDPTNGYSGDNGDRPPPSDDEPPRSNSNSMSERITPEYIRDPTSQPLFLTPSKATTNERASDKTSETTSTPAFSDKQTLRRTMNSTSVKRIGRKSQSGSNARGLGEYVPETRAGGRMQGTSGRSLGASSTVYSLRNAESAAIRMNVGSSAGAQRRKMKFVNAYAVESIVNGQVPEDYYHPPESHTRDTLMDVVPGSPGQDGNQRFLDFQREERINDTFYPH</sequence>
<keyword evidence="3" id="KW-1185">Reference proteome</keyword>
<comment type="caution">
    <text evidence="2">The sequence shown here is derived from an EMBL/GenBank/DDBJ whole genome shotgun (WGS) entry which is preliminary data.</text>
</comment>
<organism evidence="2 3">
    <name type="scientific">Serendipita indica (strain DSM 11827)</name>
    <name type="common">Root endophyte fungus</name>
    <name type="synonym">Piriformospora indica</name>
    <dbReference type="NCBI Taxonomy" id="1109443"/>
    <lineage>
        <taxon>Eukaryota</taxon>
        <taxon>Fungi</taxon>
        <taxon>Dikarya</taxon>
        <taxon>Basidiomycota</taxon>
        <taxon>Agaricomycotina</taxon>
        <taxon>Agaricomycetes</taxon>
        <taxon>Sebacinales</taxon>
        <taxon>Serendipitaceae</taxon>
        <taxon>Serendipita</taxon>
    </lineage>
</organism>
<dbReference type="AlphaFoldDB" id="G4TBQ5"/>
<protein>
    <recommendedName>
        <fullName evidence="4">Chromo domain-containing protein</fullName>
    </recommendedName>
</protein>